<dbReference type="SUPFAM" id="SSF50978">
    <property type="entry name" value="WD40 repeat-like"/>
    <property type="match status" value="1"/>
</dbReference>
<dbReference type="InterPro" id="IPR001680">
    <property type="entry name" value="WD40_rpt"/>
</dbReference>
<keyword evidence="1 3" id="KW-0853">WD repeat</keyword>
<name>A0A5J4W716_9EUKA</name>
<reference evidence="4 5" key="1">
    <citation type="submission" date="2019-03" db="EMBL/GenBank/DDBJ databases">
        <title>Single cell metagenomics reveals metabolic interactions within the superorganism composed of flagellate Streblomastix strix and complex community of Bacteroidetes bacteria on its surface.</title>
        <authorList>
            <person name="Treitli S.C."/>
            <person name="Kolisko M."/>
            <person name="Husnik F."/>
            <person name="Keeling P."/>
            <person name="Hampl V."/>
        </authorList>
    </citation>
    <scope>NUCLEOTIDE SEQUENCE [LARGE SCALE GENOMIC DNA]</scope>
    <source>
        <strain evidence="4">ST1C</strain>
    </source>
</reference>
<evidence type="ECO:0000256" key="3">
    <source>
        <dbReference type="PROSITE-ProRule" id="PRU00221"/>
    </source>
</evidence>
<dbReference type="InterPro" id="IPR019775">
    <property type="entry name" value="WD40_repeat_CS"/>
</dbReference>
<dbReference type="AlphaFoldDB" id="A0A5J4W716"/>
<dbReference type="InterPro" id="IPR020472">
    <property type="entry name" value="WD40_PAC1"/>
</dbReference>
<dbReference type="Pfam" id="PF00400">
    <property type="entry name" value="WD40"/>
    <property type="match status" value="4"/>
</dbReference>
<dbReference type="Gene3D" id="2.130.10.10">
    <property type="entry name" value="YVTN repeat-like/Quinoprotein amine dehydrogenase"/>
    <property type="match status" value="1"/>
</dbReference>
<dbReference type="OrthoDB" id="496at2759"/>
<proteinExistence type="predicted"/>
<dbReference type="PROSITE" id="PS00678">
    <property type="entry name" value="WD_REPEATS_1"/>
    <property type="match status" value="2"/>
</dbReference>
<protein>
    <submittedName>
        <fullName evidence="4">Putative wd40 repeat protein</fullName>
    </submittedName>
</protein>
<keyword evidence="2" id="KW-0677">Repeat</keyword>
<evidence type="ECO:0000313" key="4">
    <source>
        <dbReference type="EMBL" id="KAA6390731.1"/>
    </source>
</evidence>
<dbReference type="EMBL" id="SNRW01003124">
    <property type="protein sequence ID" value="KAA6390731.1"/>
    <property type="molecule type" value="Genomic_DNA"/>
</dbReference>
<feature type="repeat" description="WD" evidence="3">
    <location>
        <begin position="100"/>
        <end position="141"/>
    </location>
</feature>
<feature type="non-terminal residue" evidence="4">
    <location>
        <position position="206"/>
    </location>
</feature>
<comment type="caution">
    <text evidence="4">The sequence shown here is derived from an EMBL/GenBank/DDBJ whole genome shotgun (WGS) entry which is preliminary data.</text>
</comment>
<dbReference type="InterPro" id="IPR036322">
    <property type="entry name" value="WD40_repeat_dom_sf"/>
</dbReference>
<evidence type="ECO:0000256" key="2">
    <source>
        <dbReference type="ARBA" id="ARBA00022737"/>
    </source>
</evidence>
<dbReference type="SMART" id="SM00320">
    <property type="entry name" value="WD40"/>
    <property type="match status" value="4"/>
</dbReference>
<gene>
    <name evidence="4" type="ORF">EZS28_013741</name>
</gene>
<feature type="repeat" description="WD" evidence="3">
    <location>
        <begin position="142"/>
        <end position="181"/>
    </location>
</feature>
<dbReference type="PRINTS" id="PR00320">
    <property type="entry name" value="GPROTEINBRPT"/>
</dbReference>
<dbReference type="PANTHER" id="PTHR19848">
    <property type="entry name" value="WD40 REPEAT PROTEIN"/>
    <property type="match status" value="1"/>
</dbReference>
<organism evidence="4 5">
    <name type="scientific">Streblomastix strix</name>
    <dbReference type="NCBI Taxonomy" id="222440"/>
    <lineage>
        <taxon>Eukaryota</taxon>
        <taxon>Metamonada</taxon>
        <taxon>Preaxostyla</taxon>
        <taxon>Oxymonadida</taxon>
        <taxon>Streblomastigidae</taxon>
        <taxon>Streblomastix</taxon>
    </lineage>
</organism>
<dbReference type="Proteomes" id="UP000324800">
    <property type="component" value="Unassembled WGS sequence"/>
</dbReference>
<sequence length="206" mass="22610">MERNWMTGEGVKPTPLKAHDREVLCLDINGTELVTGSCDHALHLYDLRSMSLKRRLFTPKFGHHEWVSCCAYACDGRVISGGMDSVICVWDKTSPRCTDLTEHQASVSAIQTDKEAPVAISASYDKTLMIWDLQSCSLIRTLHGHTGPVNDCVWRRSLCLSTGRDGLMIAWDVNSGSSVAKIRHSAPIAAIQLLDDQSGLIAVGTQ</sequence>
<dbReference type="PROSITE" id="PS50082">
    <property type="entry name" value="WD_REPEATS_2"/>
    <property type="match status" value="2"/>
</dbReference>
<dbReference type="InterPro" id="IPR015943">
    <property type="entry name" value="WD40/YVTN_repeat-like_dom_sf"/>
</dbReference>
<evidence type="ECO:0000256" key="1">
    <source>
        <dbReference type="ARBA" id="ARBA00022574"/>
    </source>
</evidence>
<accession>A0A5J4W716</accession>
<dbReference type="PANTHER" id="PTHR19848:SF7">
    <property type="entry name" value="F-BOX AND WD-40 DOMAIN PROTEIN 7"/>
    <property type="match status" value="1"/>
</dbReference>
<evidence type="ECO:0000313" key="5">
    <source>
        <dbReference type="Proteomes" id="UP000324800"/>
    </source>
</evidence>
<dbReference type="PROSITE" id="PS50294">
    <property type="entry name" value="WD_REPEATS_REGION"/>
    <property type="match status" value="1"/>
</dbReference>